<dbReference type="RefSeq" id="XP_044929783.1">
    <property type="nucleotide sequence ID" value="XM_045073848.1"/>
</dbReference>
<keyword evidence="2" id="KW-1185">Reference proteome</keyword>
<feature type="compositionally biased region" description="Acidic residues" evidence="1">
    <location>
        <begin position="49"/>
        <end position="58"/>
    </location>
</feature>
<reference evidence="3" key="1">
    <citation type="submission" date="2025-08" db="UniProtKB">
        <authorList>
            <consortium name="RefSeq"/>
        </authorList>
    </citation>
    <scope>IDENTIFICATION</scope>
    <source>
        <tissue evidence="3">Brain</tissue>
    </source>
</reference>
<sequence>MGNLNCCCIEICGECLLEDVETPPPTPPTPQRHRKKRVRFSLHNEVFTIEDPEEDPVEDQSKDLPRSWTKEGPPTLPEVDAGSKDSSLHDDLMEELLPTLRAEEETLTLPQEAATGYTPYAYSPITPFRGTDLTQKGRVFSPPLVWRASPLLSSSREQRLGRTEQTECPAETQDPVLQSLQTSRSFGRCAWCVGGLGLAFAWVDATGLGMWVCGLRAFHQKTSPTEWT</sequence>
<evidence type="ECO:0000256" key="1">
    <source>
        <dbReference type="SAM" id="MobiDB-lite"/>
    </source>
</evidence>
<organism evidence="2 3">
    <name type="scientific">Mustela putorius furo</name>
    <name type="common">European domestic ferret</name>
    <name type="synonym">Mustela furo</name>
    <dbReference type="NCBI Taxonomy" id="9669"/>
    <lineage>
        <taxon>Eukaryota</taxon>
        <taxon>Metazoa</taxon>
        <taxon>Chordata</taxon>
        <taxon>Craniata</taxon>
        <taxon>Vertebrata</taxon>
        <taxon>Euteleostomi</taxon>
        <taxon>Mammalia</taxon>
        <taxon>Eutheria</taxon>
        <taxon>Laurasiatheria</taxon>
        <taxon>Carnivora</taxon>
        <taxon>Caniformia</taxon>
        <taxon>Musteloidea</taxon>
        <taxon>Mustelidae</taxon>
        <taxon>Mustelinae</taxon>
        <taxon>Mustela</taxon>
    </lineage>
</organism>
<accession>A0A8U0RRW3</accession>
<dbReference type="AlphaFoldDB" id="A0A8U0RRW3"/>
<proteinExistence type="predicted"/>
<name>A0A8U0RRW3_MUSPF</name>
<dbReference type="Proteomes" id="UP000000715">
    <property type="component" value="Unplaced"/>
</dbReference>
<dbReference type="GeneID" id="123390211"/>
<gene>
    <name evidence="3" type="primary">LOC123390211</name>
</gene>
<feature type="region of interest" description="Disordered" evidence="1">
    <location>
        <begin position="49"/>
        <end position="86"/>
    </location>
</feature>
<protein>
    <submittedName>
        <fullName evidence="3">Uncharacterized protein LOC123390211</fullName>
    </submittedName>
</protein>
<evidence type="ECO:0000313" key="3">
    <source>
        <dbReference type="RefSeq" id="XP_044929783.1"/>
    </source>
</evidence>
<feature type="compositionally biased region" description="Basic and acidic residues" evidence="1">
    <location>
        <begin position="59"/>
        <end position="69"/>
    </location>
</feature>
<evidence type="ECO:0000313" key="2">
    <source>
        <dbReference type="Proteomes" id="UP000000715"/>
    </source>
</evidence>